<dbReference type="PANTHER" id="PTHR31650:SF1">
    <property type="entry name" value="WAX ESTER SYNTHASE_DIACYLGLYCEROL ACYLTRANSFERASE 4-RELATED"/>
    <property type="match status" value="1"/>
</dbReference>
<keyword evidence="15" id="KW-1185">Reference proteome</keyword>
<dbReference type="NCBIfam" id="TIGR02946">
    <property type="entry name" value="acyl_WS_DGAT"/>
    <property type="match status" value="1"/>
</dbReference>
<comment type="caution">
    <text evidence="14">The sequence shown here is derived from an EMBL/GenBank/DDBJ whole genome shotgun (WGS) entry which is preliminary data.</text>
</comment>
<dbReference type="GO" id="GO:0051701">
    <property type="term" value="P:biological process involved in interaction with host"/>
    <property type="evidence" value="ECO:0007669"/>
    <property type="project" value="TreeGrafter"/>
</dbReference>
<keyword evidence="9 11" id="KW-0012">Acyltransferase</keyword>
<dbReference type="InterPro" id="IPR009721">
    <property type="entry name" value="O-acyltransferase_WSD1_C"/>
</dbReference>
<gene>
    <name evidence="14" type="ORF">FOY51_22535</name>
</gene>
<dbReference type="PANTHER" id="PTHR31650">
    <property type="entry name" value="O-ACYLTRANSFERASE (WSD1-LIKE) FAMILY PROTEIN"/>
    <property type="match status" value="1"/>
</dbReference>
<evidence type="ECO:0000256" key="6">
    <source>
        <dbReference type="ARBA" id="ARBA00022679"/>
    </source>
</evidence>
<dbReference type="GO" id="GO:0071731">
    <property type="term" value="P:response to nitric oxide"/>
    <property type="evidence" value="ECO:0007669"/>
    <property type="project" value="TreeGrafter"/>
</dbReference>
<feature type="domain" description="O-acyltransferase WSD1-like N-terminal" evidence="12">
    <location>
        <begin position="5"/>
        <end position="265"/>
    </location>
</feature>
<evidence type="ECO:0000256" key="11">
    <source>
        <dbReference type="RuleBase" id="RU361241"/>
    </source>
</evidence>
<evidence type="ECO:0000313" key="15">
    <source>
        <dbReference type="Proteomes" id="UP000322244"/>
    </source>
</evidence>
<evidence type="ECO:0000256" key="7">
    <source>
        <dbReference type="ARBA" id="ARBA00022798"/>
    </source>
</evidence>
<feature type="domain" description="O-acyltransferase WSD1 C-terminal" evidence="13">
    <location>
        <begin position="306"/>
        <end position="451"/>
    </location>
</feature>
<organism evidence="14 15">
    <name type="scientific">Antrihabitans cavernicola</name>
    <dbReference type="NCBI Taxonomy" id="2495913"/>
    <lineage>
        <taxon>Bacteria</taxon>
        <taxon>Bacillati</taxon>
        <taxon>Actinomycetota</taxon>
        <taxon>Actinomycetes</taxon>
        <taxon>Mycobacteriales</taxon>
        <taxon>Nocardiaceae</taxon>
        <taxon>Antrihabitans</taxon>
    </lineage>
</organism>
<evidence type="ECO:0000259" key="12">
    <source>
        <dbReference type="Pfam" id="PF03007"/>
    </source>
</evidence>
<evidence type="ECO:0000256" key="5">
    <source>
        <dbReference type="ARBA" id="ARBA00022516"/>
    </source>
</evidence>
<comment type="pathway">
    <text evidence="1 11">Glycerolipid metabolism; triacylglycerol biosynthesis.</text>
</comment>
<dbReference type="GO" id="GO:0005886">
    <property type="term" value="C:plasma membrane"/>
    <property type="evidence" value="ECO:0007669"/>
    <property type="project" value="TreeGrafter"/>
</dbReference>
<dbReference type="GO" id="GO:0001666">
    <property type="term" value="P:response to hypoxia"/>
    <property type="evidence" value="ECO:0007669"/>
    <property type="project" value="TreeGrafter"/>
</dbReference>
<reference evidence="14 15" key="1">
    <citation type="submission" date="2019-07" db="EMBL/GenBank/DDBJ databases">
        <title>Rhodococcus cavernicolus sp. nov., isolated from a cave.</title>
        <authorList>
            <person name="Lee S.D."/>
        </authorList>
    </citation>
    <scope>NUCLEOTIDE SEQUENCE [LARGE SCALE GENOMIC DNA]</scope>
    <source>
        <strain evidence="14 15">C1-24</strain>
    </source>
</reference>
<evidence type="ECO:0000256" key="3">
    <source>
        <dbReference type="ARBA" id="ARBA00009587"/>
    </source>
</evidence>
<dbReference type="EC" id="2.3.1.20" evidence="4 11"/>
<comment type="similarity">
    <text evidence="3 11">Belongs to the long-chain O-acyltransferase family.</text>
</comment>
<evidence type="ECO:0000256" key="9">
    <source>
        <dbReference type="ARBA" id="ARBA00023315"/>
    </source>
</evidence>
<sequence>MGLITPIDSVFLLGESREHPMHVGGLQLFVPPADAGPDYARQVYQNLIEHPESRDLFRTRPARPLGTMGNISTTVDQEIDFDYHVRLSALPRPGEIKDLLTLVSRMHGSLLDRHRPLWEFHVIEGLEDGRLAIYTKVHHALLDGVSALKMLMRQLSPDADDRDVQAPWAPRKRAKSPMIPAALNPLDIAKTGAGMLRDLAGLAPASVRLANQALRDGDVVRPMQAPATMFNVDIGGARRFAAQSWSTDRLMAVSKATGSKLNDVVLAMCSGALRQYLIEHNGLPDEPLIAAVPVSLREAGDEREGGNAISIILCNLGTNLDDPVDRLVAITRSMNQGKETMHGLSPLQAMAFGAFNMSSIALSQVPGYTMVAKPSFNILISNVPGPREELYYNGARLDGLYPVSIVLDGFALNITLTSRAGFLDFGLIGCRHSVPHLQRLLTHLEDSLVALEKATA</sequence>
<keyword evidence="6 11" id="KW-0808">Transferase</keyword>
<dbReference type="InterPro" id="IPR014292">
    <property type="entry name" value="Acyl_transf_WS/DGAT"/>
</dbReference>
<keyword evidence="8 11" id="KW-0443">Lipid metabolism</keyword>
<dbReference type="AlphaFoldDB" id="A0A5A7S6B3"/>
<dbReference type="SUPFAM" id="SSF52777">
    <property type="entry name" value="CoA-dependent acyltransferases"/>
    <property type="match status" value="2"/>
</dbReference>
<dbReference type="Pfam" id="PF03007">
    <property type="entry name" value="WS_DGAT_cat"/>
    <property type="match status" value="1"/>
</dbReference>
<keyword evidence="7 11" id="KW-0319">Glycerol metabolism</keyword>
<evidence type="ECO:0000256" key="8">
    <source>
        <dbReference type="ARBA" id="ARBA00023098"/>
    </source>
</evidence>
<evidence type="ECO:0000313" key="14">
    <source>
        <dbReference type="EMBL" id="KAA0019426.1"/>
    </source>
</evidence>
<dbReference type="GO" id="GO:0019432">
    <property type="term" value="P:triglyceride biosynthetic process"/>
    <property type="evidence" value="ECO:0007669"/>
    <property type="project" value="UniProtKB-UniPathway"/>
</dbReference>
<dbReference type="GO" id="GO:0004144">
    <property type="term" value="F:diacylglycerol O-acyltransferase activity"/>
    <property type="evidence" value="ECO:0007669"/>
    <property type="project" value="UniProtKB-EC"/>
</dbReference>
<dbReference type="InterPro" id="IPR004255">
    <property type="entry name" value="O-acyltransferase_WSD1_N"/>
</dbReference>
<dbReference type="RefSeq" id="WP_149432522.1">
    <property type="nucleotide sequence ID" value="NZ_VLNY01000015.1"/>
</dbReference>
<dbReference type="Pfam" id="PF06974">
    <property type="entry name" value="WS_DGAT_C"/>
    <property type="match status" value="1"/>
</dbReference>
<protein>
    <recommendedName>
        <fullName evidence="4 11">Diacylglycerol O-acyltransferase</fullName>
        <ecNumber evidence="4 11">2.3.1.20</ecNumber>
    </recommendedName>
</protein>
<comment type="pathway">
    <text evidence="2">Lipid metabolism.</text>
</comment>
<evidence type="ECO:0000256" key="4">
    <source>
        <dbReference type="ARBA" id="ARBA00013244"/>
    </source>
</evidence>
<evidence type="ECO:0000256" key="10">
    <source>
        <dbReference type="ARBA" id="ARBA00048109"/>
    </source>
</evidence>
<accession>A0A5A7S6B3</accession>
<dbReference type="InterPro" id="IPR045034">
    <property type="entry name" value="O-acyltransferase_WSD1-like"/>
</dbReference>
<name>A0A5A7S6B3_9NOCA</name>
<comment type="catalytic activity">
    <reaction evidence="10 11">
        <text>an acyl-CoA + a 1,2-diacyl-sn-glycerol = a triacyl-sn-glycerol + CoA</text>
        <dbReference type="Rhea" id="RHEA:10868"/>
        <dbReference type="ChEBI" id="CHEBI:17815"/>
        <dbReference type="ChEBI" id="CHEBI:57287"/>
        <dbReference type="ChEBI" id="CHEBI:58342"/>
        <dbReference type="ChEBI" id="CHEBI:64615"/>
        <dbReference type="EC" id="2.3.1.20"/>
    </reaction>
</comment>
<evidence type="ECO:0000256" key="2">
    <source>
        <dbReference type="ARBA" id="ARBA00005189"/>
    </source>
</evidence>
<evidence type="ECO:0000259" key="13">
    <source>
        <dbReference type="Pfam" id="PF06974"/>
    </source>
</evidence>
<dbReference type="UniPathway" id="UPA00282"/>
<dbReference type="OrthoDB" id="9810950at2"/>
<dbReference type="GO" id="GO:0006071">
    <property type="term" value="P:glycerol metabolic process"/>
    <property type="evidence" value="ECO:0007669"/>
    <property type="project" value="UniProtKB-KW"/>
</dbReference>
<proteinExistence type="inferred from homology"/>
<dbReference type="EMBL" id="VLNY01000015">
    <property type="protein sequence ID" value="KAA0019426.1"/>
    <property type="molecule type" value="Genomic_DNA"/>
</dbReference>
<dbReference type="Proteomes" id="UP000322244">
    <property type="component" value="Unassembled WGS sequence"/>
</dbReference>
<evidence type="ECO:0000256" key="1">
    <source>
        <dbReference type="ARBA" id="ARBA00004771"/>
    </source>
</evidence>
<keyword evidence="5 11" id="KW-0444">Lipid biosynthesis</keyword>